<sequence length="335" mass="37714">MIPWPKRVEFNPIGPSPDGYGNTYKGGYTTSSTPRANEWKEPSSYSSDHVHRPVIIDAEGRKRPIEGGYTTYSSPKADEWREPSSYSSDHVHRPVVIDAEGRKRPTGGGYTTYSSPRADEWREPSSYPADHVHKPVTIDAEGRKRPIVSLPNQTAEAYRAETMYQQQQHAHPSENRHGQSMEPANAEHYRVEQKLHETSDSVYDRLQKVEEIITKVHHEVSSTQKFGPFNGGKSSQPDSSLSGATNNIGTAIGYLKEAIKPAYTEYNYSKMEATHENGWPKRGATSAWSADPTEAYNPYTTRTNEPGYVKTMDTHEAARRYGNFKFSPRPYATGR</sequence>
<protein>
    <submittedName>
        <fullName evidence="2">Uncharacterized protein</fullName>
    </submittedName>
</protein>
<organism evidence="2 3">
    <name type="scientific">Linum trigynum</name>
    <dbReference type="NCBI Taxonomy" id="586398"/>
    <lineage>
        <taxon>Eukaryota</taxon>
        <taxon>Viridiplantae</taxon>
        <taxon>Streptophyta</taxon>
        <taxon>Embryophyta</taxon>
        <taxon>Tracheophyta</taxon>
        <taxon>Spermatophyta</taxon>
        <taxon>Magnoliopsida</taxon>
        <taxon>eudicotyledons</taxon>
        <taxon>Gunneridae</taxon>
        <taxon>Pentapetalae</taxon>
        <taxon>rosids</taxon>
        <taxon>fabids</taxon>
        <taxon>Malpighiales</taxon>
        <taxon>Linaceae</taxon>
        <taxon>Linum</taxon>
    </lineage>
</organism>
<accession>A0AAV2E7W7</accession>
<keyword evidence="3" id="KW-1185">Reference proteome</keyword>
<dbReference type="Proteomes" id="UP001497516">
    <property type="component" value="Chromosome 4"/>
</dbReference>
<feature type="compositionally biased region" description="Polar residues" evidence="1">
    <location>
        <begin position="232"/>
        <end position="243"/>
    </location>
</feature>
<feature type="region of interest" description="Disordered" evidence="1">
    <location>
        <begin position="278"/>
        <end position="308"/>
    </location>
</feature>
<feature type="compositionally biased region" description="Low complexity" evidence="1">
    <location>
        <begin position="19"/>
        <end position="33"/>
    </location>
</feature>
<proteinExistence type="predicted"/>
<name>A0AAV2E7W7_9ROSI</name>
<evidence type="ECO:0000256" key="1">
    <source>
        <dbReference type="SAM" id="MobiDB-lite"/>
    </source>
</evidence>
<feature type="region of interest" description="Disordered" evidence="1">
    <location>
        <begin position="224"/>
        <end position="243"/>
    </location>
</feature>
<reference evidence="2 3" key="1">
    <citation type="submission" date="2024-04" db="EMBL/GenBank/DDBJ databases">
        <authorList>
            <person name="Fracassetti M."/>
        </authorList>
    </citation>
    <scope>NUCLEOTIDE SEQUENCE [LARGE SCALE GENOMIC DNA]</scope>
</reference>
<gene>
    <name evidence="2" type="ORF">LTRI10_LOCUS23398</name>
</gene>
<feature type="region of interest" description="Disordered" evidence="1">
    <location>
        <begin position="1"/>
        <end position="132"/>
    </location>
</feature>
<evidence type="ECO:0000313" key="2">
    <source>
        <dbReference type="EMBL" id="CAL1382053.1"/>
    </source>
</evidence>
<dbReference type="EMBL" id="OZ034817">
    <property type="protein sequence ID" value="CAL1382053.1"/>
    <property type="molecule type" value="Genomic_DNA"/>
</dbReference>
<dbReference type="AlphaFoldDB" id="A0AAV2E7W7"/>
<evidence type="ECO:0000313" key="3">
    <source>
        <dbReference type="Proteomes" id="UP001497516"/>
    </source>
</evidence>